<evidence type="ECO:0000313" key="3">
    <source>
        <dbReference type="Proteomes" id="UP000027195"/>
    </source>
</evidence>
<organism evidence="2 3">
    <name type="scientific">Botryobasidium botryosum (strain FD-172 SS1)</name>
    <dbReference type="NCBI Taxonomy" id="930990"/>
    <lineage>
        <taxon>Eukaryota</taxon>
        <taxon>Fungi</taxon>
        <taxon>Dikarya</taxon>
        <taxon>Basidiomycota</taxon>
        <taxon>Agaricomycotina</taxon>
        <taxon>Agaricomycetes</taxon>
        <taxon>Cantharellales</taxon>
        <taxon>Botryobasidiaceae</taxon>
        <taxon>Botryobasidium</taxon>
    </lineage>
</organism>
<proteinExistence type="predicted"/>
<dbReference type="InterPro" id="IPR001810">
    <property type="entry name" value="F-box_dom"/>
</dbReference>
<dbReference type="HOGENOM" id="CLU_039742_0_0_1"/>
<reference evidence="3" key="1">
    <citation type="journal article" date="2014" name="Proc. Natl. Acad. Sci. U.S.A.">
        <title>Extensive sampling of basidiomycete genomes demonstrates inadequacy of the white-rot/brown-rot paradigm for wood decay fungi.</title>
        <authorList>
            <person name="Riley R."/>
            <person name="Salamov A.A."/>
            <person name="Brown D.W."/>
            <person name="Nagy L.G."/>
            <person name="Floudas D."/>
            <person name="Held B.W."/>
            <person name="Levasseur A."/>
            <person name="Lombard V."/>
            <person name="Morin E."/>
            <person name="Otillar R."/>
            <person name="Lindquist E.A."/>
            <person name="Sun H."/>
            <person name="LaButti K.M."/>
            <person name="Schmutz J."/>
            <person name="Jabbour D."/>
            <person name="Luo H."/>
            <person name="Baker S.E."/>
            <person name="Pisabarro A.G."/>
            <person name="Walton J.D."/>
            <person name="Blanchette R.A."/>
            <person name="Henrissat B."/>
            <person name="Martin F."/>
            <person name="Cullen D."/>
            <person name="Hibbett D.S."/>
            <person name="Grigoriev I.V."/>
        </authorList>
    </citation>
    <scope>NUCLEOTIDE SEQUENCE [LARGE SCALE GENOMIC DNA]</scope>
    <source>
        <strain evidence="3">FD-172 SS1</strain>
    </source>
</reference>
<dbReference type="Proteomes" id="UP000027195">
    <property type="component" value="Unassembled WGS sequence"/>
</dbReference>
<dbReference type="InterPro" id="IPR036047">
    <property type="entry name" value="F-box-like_dom_sf"/>
</dbReference>
<gene>
    <name evidence="2" type="ORF">BOTBODRAFT_445377</name>
</gene>
<accession>A0A067N7B4</accession>
<dbReference type="Gene3D" id="3.80.10.10">
    <property type="entry name" value="Ribonuclease Inhibitor"/>
    <property type="match status" value="1"/>
</dbReference>
<dbReference type="InParanoid" id="A0A067N7B4"/>
<dbReference type="InterPro" id="IPR032675">
    <property type="entry name" value="LRR_dom_sf"/>
</dbReference>
<protein>
    <recommendedName>
        <fullName evidence="1">F-box domain-containing protein</fullName>
    </recommendedName>
</protein>
<evidence type="ECO:0000313" key="2">
    <source>
        <dbReference type="EMBL" id="KDQ19681.1"/>
    </source>
</evidence>
<name>A0A067N7B4_BOTB1</name>
<keyword evidence="3" id="KW-1185">Reference proteome</keyword>
<evidence type="ECO:0000259" key="1">
    <source>
        <dbReference type="Pfam" id="PF12937"/>
    </source>
</evidence>
<sequence length="457" mass="51624">MGLSLTGLNEDVLLHTISYLNTFQSLLSLASTCRLLHKLVVPEYLYKTVFLPLSRPCSKTEALERGPRWLFEPGSTVGHAARSLTLRGPYMLRDSWLLPAEAVPQAMPHLSHIAITDYLHSGLIATVSEILARQPHLISLSLKCAFRGLEPPPTLRLHTFDLYDWTSDAVYIVGHHTPLGVFLLSQRQTLRHLSLHAINIEWELKLTEGEELVWLHVTELELDISSIDPMCYFHIAHAFPSVQHYHTTEPQRSWIAQQPNLPFIRRLESLSGEWEDMKHALDVGARLRRIIVSSSDLTEGIDLEACLPQSIQGLTLTIQAQHCQVLEVLASAAPSLEYLAINIKAGWHSPSNTQKILQYINAVASRFASLRYLSVSLYWVDRPDLTAHSDTFTGIAAAGSCPSLCAISLSGSDDRELCWRRIFDSRDGHGRFVQVSEEDGEESRKYYDWPWVYENEN</sequence>
<dbReference type="SUPFAM" id="SSF52047">
    <property type="entry name" value="RNI-like"/>
    <property type="match status" value="1"/>
</dbReference>
<dbReference type="EMBL" id="KL198019">
    <property type="protein sequence ID" value="KDQ19681.1"/>
    <property type="molecule type" value="Genomic_DNA"/>
</dbReference>
<dbReference type="Pfam" id="PF12937">
    <property type="entry name" value="F-box-like"/>
    <property type="match status" value="1"/>
</dbReference>
<dbReference type="SUPFAM" id="SSF81383">
    <property type="entry name" value="F-box domain"/>
    <property type="match status" value="1"/>
</dbReference>
<feature type="domain" description="F-box" evidence="1">
    <location>
        <begin position="11"/>
        <end position="51"/>
    </location>
</feature>
<dbReference type="AlphaFoldDB" id="A0A067N7B4"/>